<name>A0AAD6NHV2_DREDA</name>
<feature type="compositionally biased region" description="Low complexity" evidence="6">
    <location>
        <begin position="1123"/>
        <end position="1137"/>
    </location>
</feature>
<comment type="caution">
    <text evidence="9">The sequence shown here is derived from an EMBL/GenBank/DDBJ whole genome shotgun (WGS) entry which is preliminary data.</text>
</comment>
<organism evidence="9 10">
    <name type="scientific">Drechslerella dactyloides</name>
    <name type="common">Nematode-trapping fungus</name>
    <name type="synonym">Arthrobotrys dactyloides</name>
    <dbReference type="NCBI Taxonomy" id="74499"/>
    <lineage>
        <taxon>Eukaryota</taxon>
        <taxon>Fungi</taxon>
        <taxon>Dikarya</taxon>
        <taxon>Ascomycota</taxon>
        <taxon>Pezizomycotina</taxon>
        <taxon>Orbiliomycetes</taxon>
        <taxon>Orbiliales</taxon>
        <taxon>Orbiliaceae</taxon>
        <taxon>Drechslerella</taxon>
    </lineage>
</organism>
<dbReference type="GO" id="GO:0051301">
    <property type="term" value="P:cell division"/>
    <property type="evidence" value="ECO:0007669"/>
    <property type="project" value="UniProtKB-KW"/>
</dbReference>
<feature type="domain" description="Tyrosine-protein phosphatase" evidence="7">
    <location>
        <begin position="812"/>
        <end position="959"/>
    </location>
</feature>
<dbReference type="CDD" id="cd17657">
    <property type="entry name" value="CDC14_N"/>
    <property type="match status" value="1"/>
</dbReference>
<evidence type="ECO:0000256" key="6">
    <source>
        <dbReference type="SAM" id="MobiDB-lite"/>
    </source>
</evidence>
<feature type="compositionally biased region" description="Low complexity" evidence="6">
    <location>
        <begin position="174"/>
        <end position="184"/>
    </location>
</feature>
<dbReference type="Proteomes" id="UP001221413">
    <property type="component" value="Unassembled WGS sequence"/>
</dbReference>
<evidence type="ECO:0000256" key="3">
    <source>
        <dbReference type="ARBA" id="ARBA00022801"/>
    </source>
</evidence>
<feature type="compositionally biased region" description="Low complexity" evidence="6">
    <location>
        <begin position="195"/>
        <end position="206"/>
    </location>
</feature>
<dbReference type="Pfam" id="PF14671">
    <property type="entry name" value="DSPn"/>
    <property type="match status" value="1"/>
</dbReference>
<evidence type="ECO:0000313" key="9">
    <source>
        <dbReference type="EMBL" id="KAJ6258865.1"/>
    </source>
</evidence>
<dbReference type="AlphaFoldDB" id="A0AAD6NHV2"/>
<dbReference type="SMART" id="SM00195">
    <property type="entry name" value="DSPc"/>
    <property type="match status" value="1"/>
</dbReference>
<keyword evidence="3" id="KW-0378">Hydrolase</keyword>
<dbReference type="InterPro" id="IPR050561">
    <property type="entry name" value="PTP"/>
</dbReference>
<dbReference type="EMBL" id="JAQGDS010000007">
    <property type="protein sequence ID" value="KAJ6258865.1"/>
    <property type="molecule type" value="Genomic_DNA"/>
</dbReference>
<evidence type="ECO:0000259" key="7">
    <source>
        <dbReference type="PROSITE" id="PS50054"/>
    </source>
</evidence>
<evidence type="ECO:0000256" key="2">
    <source>
        <dbReference type="ARBA" id="ARBA00022618"/>
    </source>
</evidence>
<sequence length="1205" mass="130395">MKWRGGGEEEEDSCIAGFNTELLNTGLSSTYTQLPAHPATNATSRASSCATRSGRSRCMKCPARGARIPFARSALVIRSSPSLYRAHAGFVYAFATADVMPGIRVLSTAKTSQSCPTTVTHGPLSPPPFSRREVMLPRQNPSLLTTLGWNSRPIPSLAARISGTVIPSGKDRSSNSAASGSGYSDTNSVSVMYESSSSSAATPSTPDAVRDEYDTRGRRAVRATWEGGGSYDGDEGAQVPHDGGEVVSLAGRMGVRVVVLWVWGRSAALSVAVVGEQRRVGRCESEVAGDGGRPGGLREPEAVEEDDEKILCGGAWGEGAGEGGGGFVGEADGEGQSTVCSTVHGGSGSYIYDRCSRIDVEVLAEVQGEVEALHAAVDGDAQHAGGGGAAMVSVEGEETEKARETKGESSLSTASERARIAARRGDGSGTSTTLSIFPFHHLTSHNSPFPSCITIDDIDIAIDGFSTSPHHHHHLSLLNIAKIPPFRLRPLPARQMPPQASAVSTPRRGASPGVGVPSTPKTPPPNLPAAIPASALPAPPQIKSANGLVVELIKYRLYLASYSSPPTSSTVIPFPRKADRQSAAKDAKLSPIRRNSPSKLPRGKSTVSSTPSKTRGPIFFTCDDRLFYNKFHMDFGPFNIGHLYRFAVCLHDYMSARENKNRQIVFWSRSDPKSRANAACLVTAYLVLCQDWAPHAALAPIAQLDPPLMPFRDAGYSQADYMISVQDVLYGIFRAKENRLLSLKYFDVDAYERFERVDQGDFNWVSPDFIAFASPVFPPPPPPKKLPNGQLGPKLQYTNEFFARHKPEGGKFPTNLEELAATKLTESFRNVLDYFYTEDVGLVVRLNSHLYPAEYFNKMGITHLDMIFDDGTCPTDSMIRKFINVCNKTIANRKKIAVHCKAGLGRTGCLIGAYLIYRYGFSANECIAYMRFMRPGMVVGPQQHWMHIKHDTIRQWAFEDAYAEERRDLLSQIQVLQDQQGVAAAAAAIATRQSSKHRSRNLTPNDLTPPPRRSILGELSSLANDISPDHLPAPTPGQPRKNSAKFFSPNRYSQDQKQYVDGIRVDTDDENTSCMEAEELSEEELHLRITAKRLSSRSPRAGVEKRRSVSYTYSTTVAATPTSRSAANAGSGSPAASTTPLGSPITIRKISGDKTPPHMVAKSGNGISSSKVRAVRRIGAMNHTRDGRVRKVSGRVVSQGASTPQ</sequence>
<dbReference type="InterPro" id="IPR020422">
    <property type="entry name" value="TYR_PHOSPHATASE_DUAL_dom"/>
</dbReference>
<comment type="similarity">
    <text evidence="1">Belongs to the protein-tyrosine phosphatase family. Non-receptor class CDC14 subfamily.</text>
</comment>
<dbReference type="Gene3D" id="3.90.190.10">
    <property type="entry name" value="Protein tyrosine phosphatase superfamily"/>
    <property type="match status" value="2"/>
</dbReference>
<dbReference type="GO" id="GO:0004721">
    <property type="term" value="F:phosphoprotein phosphatase activity"/>
    <property type="evidence" value="ECO:0007669"/>
    <property type="project" value="UniProtKB-KW"/>
</dbReference>
<feature type="region of interest" description="Disordered" evidence="6">
    <location>
        <begin position="492"/>
        <end position="532"/>
    </location>
</feature>
<evidence type="ECO:0000313" key="10">
    <source>
        <dbReference type="Proteomes" id="UP001221413"/>
    </source>
</evidence>
<dbReference type="PROSITE" id="PS00383">
    <property type="entry name" value="TYR_PHOSPHATASE_1"/>
    <property type="match status" value="1"/>
</dbReference>
<feature type="region of interest" description="Disordered" evidence="6">
    <location>
        <begin position="381"/>
        <end position="416"/>
    </location>
</feature>
<dbReference type="PANTHER" id="PTHR23339">
    <property type="entry name" value="TYROSINE SPECIFIC PROTEIN PHOSPHATASE AND DUAL SPECIFICITY PROTEIN PHOSPHATASE"/>
    <property type="match status" value="1"/>
</dbReference>
<dbReference type="InterPro" id="IPR029260">
    <property type="entry name" value="DSPn"/>
</dbReference>
<keyword evidence="2" id="KW-0132">Cell division</keyword>
<feature type="region of interest" description="Disordered" evidence="6">
    <location>
        <begin position="989"/>
        <end position="1057"/>
    </location>
</feature>
<evidence type="ECO:0000256" key="4">
    <source>
        <dbReference type="ARBA" id="ARBA00022912"/>
    </source>
</evidence>
<evidence type="ECO:0000256" key="1">
    <source>
        <dbReference type="ARBA" id="ARBA00007315"/>
    </source>
</evidence>
<feature type="compositionally biased region" description="Basic and acidic residues" evidence="6">
    <location>
        <begin position="208"/>
        <end position="217"/>
    </location>
</feature>
<feature type="compositionally biased region" description="Basic and acidic residues" evidence="6">
    <location>
        <begin position="576"/>
        <end position="588"/>
    </location>
</feature>
<keyword evidence="10" id="KW-1185">Reference proteome</keyword>
<feature type="domain" description="Tyrosine specific protein phosphatases" evidence="8">
    <location>
        <begin position="880"/>
        <end position="945"/>
    </location>
</feature>
<dbReference type="InterPro" id="IPR000387">
    <property type="entry name" value="Tyr_Pase_dom"/>
</dbReference>
<feature type="region of interest" description="Disordered" evidence="6">
    <location>
        <begin position="1119"/>
        <end position="1205"/>
    </location>
</feature>
<dbReference type="PROSITE" id="PS50056">
    <property type="entry name" value="TYR_PHOSPHATASE_2"/>
    <property type="match status" value="1"/>
</dbReference>
<dbReference type="InterPro" id="IPR000340">
    <property type="entry name" value="Dual-sp_phosphatase_cat-dom"/>
</dbReference>
<feature type="region of interest" description="Disordered" evidence="6">
    <location>
        <begin position="165"/>
        <end position="217"/>
    </location>
</feature>
<evidence type="ECO:0000259" key="8">
    <source>
        <dbReference type="PROSITE" id="PS50056"/>
    </source>
</evidence>
<accession>A0AAD6NHV2</accession>
<dbReference type="InterPro" id="IPR016130">
    <property type="entry name" value="Tyr_Pase_AS"/>
</dbReference>
<feature type="region of interest" description="Disordered" evidence="6">
    <location>
        <begin position="563"/>
        <end position="612"/>
    </location>
</feature>
<dbReference type="PROSITE" id="PS50054">
    <property type="entry name" value="TYR_PHOSPHATASE_DUAL"/>
    <property type="match status" value="1"/>
</dbReference>
<proteinExistence type="inferred from homology"/>
<keyword evidence="5" id="KW-0131">Cell cycle</keyword>
<keyword evidence="4" id="KW-0904">Protein phosphatase</keyword>
<feature type="compositionally biased region" description="Polar residues" evidence="6">
    <location>
        <begin position="185"/>
        <end position="194"/>
    </location>
</feature>
<dbReference type="Pfam" id="PF00782">
    <property type="entry name" value="DSPc"/>
    <property type="match status" value="1"/>
</dbReference>
<evidence type="ECO:0000256" key="5">
    <source>
        <dbReference type="ARBA" id="ARBA00023306"/>
    </source>
</evidence>
<dbReference type="InterPro" id="IPR003595">
    <property type="entry name" value="Tyr_Pase_cat"/>
</dbReference>
<dbReference type="SMART" id="SM00404">
    <property type="entry name" value="PTPc_motif"/>
    <property type="match status" value="1"/>
</dbReference>
<gene>
    <name evidence="9" type="ORF">Dda_5760</name>
</gene>
<reference evidence="9" key="1">
    <citation type="submission" date="2023-01" db="EMBL/GenBank/DDBJ databases">
        <title>The chitinases involved in constricting ring structure development in the nematode-trapping fungus Drechslerella dactyloides.</title>
        <authorList>
            <person name="Wang R."/>
            <person name="Zhang L."/>
            <person name="Tang P."/>
            <person name="Li S."/>
            <person name="Liang L."/>
        </authorList>
    </citation>
    <scope>NUCLEOTIDE SEQUENCE</scope>
    <source>
        <strain evidence="9">YMF1.00031</strain>
    </source>
</reference>
<dbReference type="InterPro" id="IPR029021">
    <property type="entry name" value="Prot-tyrosine_phosphatase-like"/>
</dbReference>
<protein>
    <submittedName>
        <fullName evidence="9">Tyrosine-protein phosphatase</fullName>
    </submittedName>
</protein>
<dbReference type="SUPFAM" id="SSF52799">
    <property type="entry name" value="(Phosphotyrosine protein) phosphatases II"/>
    <property type="match status" value="2"/>
</dbReference>